<proteinExistence type="predicted"/>
<reference evidence="3" key="3">
    <citation type="submission" date="2025-09" db="UniProtKB">
        <authorList>
            <consortium name="Ensembl"/>
        </authorList>
    </citation>
    <scope>IDENTIFICATION</scope>
</reference>
<dbReference type="AlphaFoldDB" id="H9GTY8"/>
<dbReference type="GO" id="GO:0016757">
    <property type="term" value="F:glycosyltransferase activity"/>
    <property type="evidence" value="ECO:0007669"/>
    <property type="project" value="UniProtKB-KW"/>
</dbReference>
<dbReference type="GeneTree" id="ENSGT00390000016790"/>
<dbReference type="HOGENOM" id="CLU_009583_7_1_1"/>
<evidence type="ECO:0000313" key="4">
    <source>
        <dbReference type="Proteomes" id="UP000001646"/>
    </source>
</evidence>
<dbReference type="Pfam" id="PF00534">
    <property type="entry name" value="Glycos_transf_1"/>
    <property type="match status" value="1"/>
</dbReference>
<dbReference type="eggNOG" id="ENOG502QQZE">
    <property type="taxonomic scope" value="Eukaryota"/>
</dbReference>
<dbReference type="Ensembl" id="ENSACAT00000026885.3">
    <property type="protein sequence ID" value="ENSACAP00000020388.2"/>
    <property type="gene ID" value="ENSACAG00000025870.3"/>
</dbReference>
<dbReference type="Gene3D" id="3.40.50.2000">
    <property type="entry name" value="Glycogen Phosphorylase B"/>
    <property type="match status" value="1"/>
</dbReference>
<evidence type="ECO:0000313" key="3">
    <source>
        <dbReference type="Ensembl" id="ENSACAP00000020388.2"/>
    </source>
</evidence>
<sequence>FLLEFLNSLDHLEAAGHVCFLKDSFSCESSLVVSKLISSENFDAALAIHLYKAGRLLQGSRIPFGVIFGGTDINEDTKCEEKVRNSSFRIFSLTPVVAAGNSCHQSGIVTTPNVSFNWEKCLQSAGIPHDGNSLCYFLLICGLRRVKDPLYLADAFAEWHREDPSVQLIIIGPAVSFFPSFISRADGVHLLKEIPQEDLHAAVKKCFAVVNSSISEGMSAALLEAMDLNVPVLARNIPGNAAIITHQETGLLYSNPEEFVQLSKSLISDPCLQRKIVARAKEYVTKHHSWEHERNAYQNFVLSLH</sequence>
<protein>
    <recommendedName>
        <fullName evidence="2">Glycosyl transferase family 1 domain-containing protein</fullName>
    </recommendedName>
</protein>
<feature type="domain" description="Glycosyl transferase family 1" evidence="2">
    <location>
        <begin position="142"/>
        <end position="282"/>
    </location>
</feature>
<organism evidence="3 4">
    <name type="scientific">Anolis carolinensis</name>
    <name type="common">Green anole</name>
    <name type="synonym">American chameleon</name>
    <dbReference type="NCBI Taxonomy" id="28377"/>
    <lineage>
        <taxon>Eukaryota</taxon>
        <taxon>Metazoa</taxon>
        <taxon>Chordata</taxon>
        <taxon>Craniata</taxon>
        <taxon>Vertebrata</taxon>
        <taxon>Euteleostomi</taxon>
        <taxon>Lepidosauria</taxon>
        <taxon>Squamata</taxon>
        <taxon>Bifurcata</taxon>
        <taxon>Unidentata</taxon>
        <taxon>Episquamata</taxon>
        <taxon>Toxicofera</taxon>
        <taxon>Iguania</taxon>
        <taxon>Dactyloidae</taxon>
        <taxon>Anolis</taxon>
    </lineage>
</organism>
<dbReference type="SUPFAM" id="SSF53756">
    <property type="entry name" value="UDP-Glycosyltransferase/glycogen phosphorylase"/>
    <property type="match status" value="1"/>
</dbReference>
<keyword evidence="1" id="KW-0328">Glycosyltransferase</keyword>
<dbReference type="CDD" id="cd03801">
    <property type="entry name" value="GT4_PimA-like"/>
    <property type="match status" value="1"/>
</dbReference>
<dbReference type="PANTHER" id="PTHR46660">
    <property type="match status" value="1"/>
</dbReference>
<dbReference type="Bgee" id="ENSACAG00000025870">
    <property type="expression patterns" value="Expressed in hindlimb bud and 13 other cell types or tissues"/>
</dbReference>
<accession>H9GTY8</accession>
<evidence type="ECO:0000256" key="1">
    <source>
        <dbReference type="ARBA" id="ARBA00022676"/>
    </source>
</evidence>
<dbReference type="STRING" id="28377.ENSACAP00000020388"/>
<reference evidence="3" key="1">
    <citation type="submission" date="2009-12" db="EMBL/GenBank/DDBJ databases">
        <title>The Genome Sequence of Anolis carolinensis (Green Anole Lizard).</title>
        <authorList>
            <consortium name="The Genome Sequencing Platform"/>
            <person name="Di Palma F."/>
            <person name="Alfoldi J."/>
            <person name="Heiman D."/>
            <person name="Young S."/>
            <person name="Grabherr M."/>
            <person name="Johnson J."/>
            <person name="Lander E.S."/>
            <person name="Lindblad-Toh K."/>
        </authorList>
    </citation>
    <scope>NUCLEOTIDE SEQUENCE [LARGE SCALE GENOMIC DNA]</scope>
    <source>
        <strain evidence="3">JBL SC #1</strain>
    </source>
</reference>
<dbReference type="PANTHER" id="PTHR46660:SF2">
    <property type="entry name" value="GLYCOSYLTRANSFERASE 1 DOMAIN-CONTAINING PROTEIN 1"/>
    <property type="match status" value="1"/>
</dbReference>
<dbReference type="InParanoid" id="H9GTY8"/>
<dbReference type="Proteomes" id="UP000001646">
    <property type="component" value="Unplaced"/>
</dbReference>
<dbReference type="InterPro" id="IPR052622">
    <property type="entry name" value="Glycosyltransferase_G1"/>
</dbReference>
<keyword evidence="4" id="KW-1185">Reference proteome</keyword>
<name>H9GTY8_ANOCA</name>
<reference evidence="3" key="2">
    <citation type="submission" date="2025-08" db="UniProtKB">
        <authorList>
            <consortium name="Ensembl"/>
        </authorList>
    </citation>
    <scope>IDENTIFICATION</scope>
</reference>
<keyword evidence="1" id="KW-0808">Transferase</keyword>
<dbReference type="InterPro" id="IPR001296">
    <property type="entry name" value="Glyco_trans_1"/>
</dbReference>
<evidence type="ECO:0000259" key="2">
    <source>
        <dbReference type="Pfam" id="PF00534"/>
    </source>
</evidence>